<dbReference type="AlphaFoldDB" id="A0A815BAV0"/>
<name>A0A815BAV0_9BILA</name>
<proteinExistence type="predicted"/>
<evidence type="ECO:0000313" key="3">
    <source>
        <dbReference type="EMBL" id="CAF4054643.1"/>
    </source>
</evidence>
<evidence type="ECO:0000313" key="4">
    <source>
        <dbReference type="Proteomes" id="UP000663829"/>
    </source>
</evidence>
<dbReference type="EMBL" id="CAJNOQ010011102">
    <property type="protein sequence ID" value="CAF1268796.1"/>
    <property type="molecule type" value="Genomic_DNA"/>
</dbReference>
<dbReference type="Pfam" id="PF05699">
    <property type="entry name" value="Dimer_Tnp_hAT"/>
    <property type="match status" value="1"/>
</dbReference>
<feature type="non-terminal residue" evidence="2">
    <location>
        <position position="1"/>
    </location>
</feature>
<reference evidence="2" key="1">
    <citation type="submission" date="2021-02" db="EMBL/GenBank/DDBJ databases">
        <authorList>
            <person name="Nowell W R."/>
        </authorList>
    </citation>
    <scope>NUCLEOTIDE SEQUENCE</scope>
</reference>
<sequence length="95" mass="10625">VEVVENGKNFEMLPNDELKYFTKAAQEFNLKVKPSTTSAVQFWKINQVHLPSLSYLAKIYLGTCGTSVPSESASSSAYLGRKERARLSAEYIAYI</sequence>
<gene>
    <name evidence="2" type="ORF">GPM918_LOCUS26975</name>
    <name evidence="3" type="ORF">SRO942_LOCUS27223</name>
</gene>
<protein>
    <recommendedName>
        <fullName evidence="1">HAT C-terminal dimerisation domain-containing protein</fullName>
    </recommendedName>
</protein>
<organism evidence="2 4">
    <name type="scientific">Didymodactylos carnosus</name>
    <dbReference type="NCBI Taxonomy" id="1234261"/>
    <lineage>
        <taxon>Eukaryota</taxon>
        <taxon>Metazoa</taxon>
        <taxon>Spiralia</taxon>
        <taxon>Gnathifera</taxon>
        <taxon>Rotifera</taxon>
        <taxon>Eurotatoria</taxon>
        <taxon>Bdelloidea</taxon>
        <taxon>Philodinida</taxon>
        <taxon>Philodinidae</taxon>
        <taxon>Didymodactylos</taxon>
    </lineage>
</organism>
<dbReference type="GO" id="GO:0046983">
    <property type="term" value="F:protein dimerization activity"/>
    <property type="evidence" value="ECO:0007669"/>
    <property type="project" value="InterPro"/>
</dbReference>
<evidence type="ECO:0000259" key="1">
    <source>
        <dbReference type="Pfam" id="PF05699"/>
    </source>
</evidence>
<feature type="domain" description="HAT C-terminal dimerisation" evidence="1">
    <location>
        <begin position="24"/>
        <end position="77"/>
    </location>
</feature>
<comment type="caution">
    <text evidence="2">The sequence shown here is derived from an EMBL/GenBank/DDBJ whole genome shotgun (WGS) entry which is preliminary data.</text>
</comment>
<dbReference type="OrthoDB" id="10628227at2759"/>
<dbReference type="InterPro" id="IPR008906">
    <property type="entry name" value="HATC_C_dom"/>
</dbReference>
<dbReference type="SUPFAM" id="SSF53098">
    <property type="entry name" value="Ribonuclease H-like"/>
    <property type="match status" value="1"/>
</dbReference>
<evidence type="ECO:0000313" key="2">
    <source>
        <dbReference type="EMBL" id="CAF1268796.1"/>
    </source>
</evidence>
<accession>A0A815BAV0</accession>
<keyword evidence="4" id="KW-1185">Reference proteome</keyword>
<dbReference type="InterPro" id="IPR012337">
    <property type="entry name" value="RNaseH-like_sf"/>
</dbReference>
<dbReference type="EMBL" id="CAJOBC010022221">
    <property type="protein sequence ID" value="CAF4054643.1"/>
    <property type="molecule type" value="Genomic_DNA"/>
</dbReference>
<dbReference type="Proteomes" id="UP000681722">
    <property type="component" value="Unassembled WGS sequence"/>
</dbReference>
<dbReference type="Proteomes" id="UP000663829">
    <property type="component" value="Unassembled WGS sequence"/>
</dbReference>